<accession>T1L050</accession>
<name>T1L050_TETUR</name>
<proteinExistence type="predicted"/>
<evidence type="ECO:0000313" key="1">
    <source>
        <dbReference type="EnsemblMetazoa" id="tetur29g01210.1"/>
    </source>
</evidence>
<dbReference type="EMBL" id="CAEY01000762">
    <property type="status" value="NOT_ANNOTATED_CDS"/>
    <property type="molecule type" value="Genomic_DNA"/>
</dbReference>
<reference evidence="1" key="2">
    <citation type="submission" date="2015-06" db="UniProtKB">
        <authorList>
            <consortium name="EnsemblMetazoa"/>
        </authorList>
    </citation>
    <scope>IDENTIFICATION</scope>
</reference>
<keyword evidence="2" id="KW-1185">Reference proteome</keyword>
<sequence>MVYKFVYLVSLFLDCSVGGRRKLD</sequence>
<dbReference type="Proteomes" id="UP000015104">
    <property type="component" value="Unassembled WGS sequence"/>
</dbReference>
<evidence type="ECO:0000313" key="2">
    <source>
        <dbReference type="Proteomes" id="UP000015104"/>
    </source>
</evidence>
<protein>
    <submittedName>
        <fullName evidence="1">Uncharacterized protein</fullName>
    </submittedName>
</protein>
<dbReference type="HOGENOM" id="CLU_3421570_0_0_1"/>
<dbReference type="EnsemblMetazoa" id="tetur29g01210.1">
    <property type="protein sequence ID" value="tetur29g01210.1"/>
    <property type="gene ID" value="tetur29g01210"/>
</dbReference>
<organism evidence="1 2">
    <name type="scientific">Tetranychus urticae</name>
    <name type="common">Two-spotted spider mite</name>
    <dbReference type="NCBI Taxonomy" id="32264"/>
    <lineage>
        <taxon>Eukaryota</taxon>
        <taxon>Metazoa</taxon>
        <taxon>Ecdysozoa</taxon>
        <taxon>Arthropoda</taxon>
        <taxon>Chelicerata</taxon>
        <taxon>Arachnida</taxon>
        <taxon>Acari</taxon>
        <taxon>Acariformes</taxon>
        <taxon>Trombidiformes</taxon>
        <taxon>Prostigmata</taxon>
        <taxon>Eleutherengona</taxon>
        <taxon>Raphignathae</taxon>
        <taxon>Tetranychoidea</taxon>
        <taxon>Tetranychidae</taxon>
        <taxon>Tetranychus</taxon>
    </lineage>
</organism>
<reference evidence="2" key="1">
    <citation type="submission" date="2011-08" db="EMBL/GenBank/DDBJ databases">
        <authorList>
            <person name="Rombauts S."/>
        </authorList>
    </citation>
    <scope>NUCLEOTIDE SEQUENCE</scope>
    <source>
        <strain evidence="2">London</strain>
    </source>
</reference>
<dbReference type="AlphaFoldDB" id="T1L050"/>